<dbReference type="Proteomes" id="UP000639772">
    <property type="component" value="Chromosome 10"/>
</dbReference>
<feature type="region of interest" description="Disordered" evidence="1">
    <location>
        <begin position="1"/>
        <end position="29"/>
    </location>
</feature>
<dbReference type="EMBL" id="JADCNM010000010">
    <property type="protein sequence ID" value="KAG0465345.1"/>
    <property type="molecule type" value="Genomic_DNA"/>
</dbReference>
<proteinExistence type="predicted"/>
<reference evidence="2 3" key="1">
    <citation type="journal article" date="2020" name="Nat. Food">
        <title>A phased Vanilla planifolia genome enables genetic improvement of flavour and production.</title>
        <authorList>
            <person name="Hasing T."/>
            <person name="Tang H."/>
            <person name="Brym M."/>
            <person name="Khazi F."/>
            <person name="Huang T."/>
            <person name="Chambers A.H."/>
        </authorList>
    </citation>
    <scope>NUCLEOTIDE SEQUENCE [LARGE SCALE GENOMIC DNA]</scope>
    <source>
        <tissue evidence="2">Leaf</tissue>
    </source>
</reference>
<gene>
    <name evidence="2" type="ORF">HPP92_019509</name>
</gene>
<comment type="caution">
    <text evidence="2">The sequence shown here is derived from an EMBL/GenBank/DDBJ whole genome shotgun (WGS) entry which is preliminary data.</text>
</comment>
<name>A0A835Q6X6_VANPL</name>
<evidence type="ECO:0000313" key="3">
    <source>
        <dbReference type="Proteomes" id="UP000639772"/>
    </source>
</evidence>
<evidence type="ECO:0000256" key="1">
    <source>
        <dbReference type="SAM" id="MobiDB-lite"/>
    </source>
</evidence>
<sequence>MEGESGLKANGEGSHQRDKQKEAKGESAQKPCVGVVFVKTAQESDHLSSFRCHFDASPPFYIPKRANEAPLIGYLAWRNLLTFLPTSSKARRRRKREIPDPPLSTFIPFSSF</sequence>
<feature type="compositionally biased region" description="Basic and acidic residues" evidence="1">
    <location>
        <begin position="14"/>
        <end position="27"/>
    </location>
</feature>
<feature type="region of interest" description="Disordered" evidence="1">
    <location>
        <begin position="90"/>
        <end position="112"/>
    </location>
</feature>
<organism evidence="2 3">
    <name type="scientific">Vanilla planifolia</name>
    <name type="common">Vanilla</name>
    <dbReference type="NCBI Taxonomy" id="51239"/>
    <lineage>
        <taxon>Eukaryota</taxon>
        <taxon>Viridiplantae</taxon>
        <taxon>Streptophyta</taxon>
        <taxon>Embryophyta</taxon>
        <taxon>Tracheophyta</taxon>
        <taxon>Spermatophyta</taxon>
        <taxon>Magnoliopsida</taxon>
        <taxon>Liliopsida</taxon>
        <taxon>Asparagales</taxon>
        <taxon>Orchidaceae</taxon>
        <taxon>Vanilloideae</taxon>
        <taxon>Vanilleae</taxon>
        <taxon>Vanilla</taxon>
    </lineage>
</organism>
<dbReference type="AlphaFoldDB" id="A0A835Q6X6"/>
<accession>A0A835Q6X6</accession>
<evidence type="ECO:0000313" key="2">
    <source>
        <dbReference type="EMBL" id="KAG0465345.1"/>
    </source>
</evidence>
<protein>
    <submittedName>
        <fullName evidence="2">Uncharacterized protein</fullName>
    </submittedName>
</protein>